<evidence type="ECO:0000313" key="7">
    <source>
        <dbReference type="EMBL" id="OWV33091.1"/>
    </source>
</evidence>
<dbReference type="HAMAP" id="MF_00337">
    <property type="entry name" value="Exonuc_7_S"/>
    <property type="match status" value="1"/>
</dbReference>
<protein>
    <recommendedName>
        <fullName evidence="6">Exodeoxyribonuclease 7 small subunit</fullName>
        <ecNumber evidence="6">3.1.11.6</ecNumber>
    </recommendedName>
    <alternativeName>
        <fullName evidence="6">Exodeoxyribonuclease VII small subunit</fullName>
        <shortName evidence="6">Exonuclease VII small subunit</shortName>
    </alternativeName>
</protein>
<dbReference type="NCBIfam" id="TIGR01280">
    <property type="entry name" value="xseB"/>
    <property type="match status" value="1"/>
</dbReference>
<dbReference type="EMBL" id="NFZT01000001">
    <property type="protein sequence ID" value="OWV33091.1"/>
    <property type="molecule type" value="Genomic_DNA"/>
</dbReference>
<comment type="function">
    <text evidence="6">Bidirectionally degrades single-stranded DNA into large acid-insoluble oligonucleotides, which are then degraded further into small acid-soluble oligonucleotides.</text>
</comment>
<dbReference type="InterPro" id="IPR003761">
    <property type="entry name" value="Exonuc_VII_S"/>
</dbReference>
<reference evidence="8" key="1">
    <citation type="submission" date="2017-05" db="EMBL/GenBank/DDBJ databases">
        <authorList>
            <person name="Lin X."/>
        </authorList>
    </citation>
    <scope>NUCLEOTIDE SEQUENCE [LARGE SCALE GENOMIC DNA]</scope>
    <source>
        <strain evidence="8">JLT2012</strain>
    </source>
</reference>
<comment type="subunit">
    <text evidence="6">Heterooligomer composed of large and small subunits.</text>
</comment>
<dbReference type="SUPFAM" id="SSF116842">
    <property type="entry name" value="XseB-like"/>
    <property type="match status" value="1"/>
</dbReference>
<dbReference type="Gene3D" id="1.10.287.1040">
    <property type="entry name" value="Exonuclease VII, small subunit"/>
    <property type="match status" value="1"/>
</dbReference>
<dbReference type="InterPro" id="IPR037004">
    <property type="entry name" value="Exonuc_VII_ssu_sf"/>
</dbReference>
<evidence type="ECO:0000256" key="3">
    <source>
        <dbReference type="ARBA" id="ARBA00022722"/>
    </source>
</evidence>
<dbReference type="EC" id="3.1.11.6" evidence="6"/>
<accession>A0A219B493</accession>
<keyword evidence="3 6" id="KW-0540">Nuclease</keyword>
<evidence type="ECO:0000256" key="6">
    <source>
        <dbReference type="HAMAP-Rule" id="MF_00337"/>
    </source>
</evidence>
<dbReference type="OrthoDB" id="9808145at2"/>
<dbReference type="GO" id="GO:0009318">
    <property type="term" value="C:exodeoxyribonuclease VII complex"/>
    <property type="evidence" value="ECO:0007669"/>
    <property type="project" value="UniProtKB-UniRule"/>
</dbReference>
<evidence type="ECO:0000256" key="1">
    <source>
        <dbReference type="ARBA" id="ARBA00009998"/>
    </source>
</evidence>
<keyword evidence="4 6" id="KW-0378">Hydrolase</keyword>
<dbReference type="AlphaFoldDB" id="A0A219B493"/>
<dbReference type="Pfam" id="PF02609">
    <property type="entry name" value="Exonuc_VII_S"/>
    <property type="match status" value="1"/>
</dbReference>
<comment type="subcellular location">
    <subcellularLocation>
        <location evidence="6">Cytoplasm</location>
    </subcellularLocation>
</comment>
<keyword evidence="5 6" id="KW-0269">Exonuclease</keyword>
<gene>
    <name evidence="6" type="primary">xseB</name>
    <name evidence="7" type="ORF">B5C34_06180</name>
</gene>
<dbReference type="GO" id="GO:0008855">
    <property type="term" value="F:exodeoxyribonuclease VII activity"/>
    <property type="evidence" value="ECO:0007669"/>
    <property type="project" value="UniProtKB-UniRule"/>
</dbReference>
<dbReference type="GO" id="GO:0005829">
    <property type="term" value="C:cytosol"/>
    <property type="evidence" value="ECO:0007669"/>
    <property type="project" value="TreeGrafter"/>
</dbReference>
<dbReference type="PANTHER" id="PTHR34137:SF1">
    <property type="entry name" value="EXODEOXYRIBONUCLEASE 7 SMALL SUBUNIT"/>
    <property type="match status" value="1"/>
</dbReference>
<proteinExistence type="inferred from homology"/>
<dbReference type="NCBIfam" id="NF002139">
    <property type="entry name" value="PRK00977.1-3"/>
    <property type="match status" value="1"/>
</dbReference>
<sequence length="84" mass="9555">MQESAPPEEEPGFEVAMRRLEEIVQKLERGEESLEESLALYEEGSRLKKICEEKLAAARVRVEKMRLGPRGEPEGTEPLDTADR</sequence>
<comment type="caution">
    <text evidence="7">The sequence shown here is derived from an EMBL/GenBank/DDBJ whole genome shotgun (WGS) entry which is preliminary data.</text>
</comment>
<keyword evidence="8" id="KW-1185">Reference proteome</keyword>
<name>A0A219B493_9SPHN</name>
<evidence type="ECO:0000256" key="2">
    <source>
        <dbReference type="ARBA" id="ARBA00022490"/>
    </source>
</evidence>
<dbReference type="PIRSF" id="PIRSF006488">
    <property type="entry name" value="Exonuc_VII_S"/>
    <property type="match status" value="1"/>
</dbReference>
<comment type="similarity">
    <text evidence="1 6">Belongs to the XseB family.</text>
</comment>
<dbReference type="PANTHER" id="PTHR34137">
    <property type="entry name" value="EXODEOXYRIBONUCLEASE 7 SMALL SUBUNIT"/>
    <property type="match status" value="1"/>
</dbReference>
<keyword evidence="2 6" id="KW-0963">Cytoplasm</keyword>
<evidence type="ECO:0000256" key="5">
    <source>
        <dbReference type="ARBA" id="ARBA00022839"/>
    </source>
</evidence>
<dbReference type="RefSeq" id="WP_088711879.1">
    <property type="nucleotide sequence ID" value="NZ_NFZT01000001.1"/>
</dbReference>
<comment type="catalytic activity">
    <reaction evidence="6">
        <text>Exonucleolytic cleavage in either 5'- to 3'- or 3'- to 5'-direction to yield nucleoside 5'-phosphates.</text>
        <dbReference type="EC" id="3.1.11.6"/>
    </reaction>
</comment>
<dbReference type="Proteomes" id="UP000198462">
    <property type="component" value="Unassembled WGS sequence"/>
</dbReference>
<organism evidence="7 8">
    <name type="scientific">Pacificimonas flava</name>
    <dbReference type="NCBI Taxonomy" id="1234595"/>
    <lineage>
        <taxon>Bacteria</taxon>
        <taxon>Pseudomonadati</taxon>
        <taxon>Pseudomonadota</taxon>
        <taxon>Alphaproteobacteria</taxon>
        <taxon>Sphingomonadales</taxon>
        <taxon>Sphingosinicellaceae</taxon>
        <taxon>Pacificimonas</taxon>
    </lineage>
</organism>
<evidence type="ECO:0000313" key="8">
    <source>
        <dbReference type="Proteomes" id="UP000198462"/>
    </source>
</evidence>
<evidence type="ECO:0000256" key="4">
    <source>
        <dbReference type="ARBA" id="ARBA00022801"/>
    </source>
</evidence>
<dbReference type="GO" id="GO:0006308">
    <property type="term" value="P:DNA catabolic process"/>
    <property type="evidence" value="ECO:0007669"/>
    <property type="project" value="UniProtKB-UniRule"/>
</dbReference>